<reference evidence="4 5" key="1">
    <citation type="submission" date="2018-10" db="EMBL/GenBank/DDBJ databases">
        <title>Isolation from soil.</title>
        <authorList>
            <person name="Hu J."/>
        </authorList>
    </citation>
    <scope>NUCLEOTIDE SEQUENCE [LARGE SCALE GENOMIC DNA]</scope>
    <source>
        <strain evidence="4 5">NEAU-Ht49</strain>
    </source>
</reference>
<dbReference type="AlphaFoldDB" id="A0A3M2MCK5"/>
<keyword evidence="2" id="KW-0732">Signal</keyword>
<feature type="domain" description="Ricin B lectin" evidence="3">
    <location>
        <begin position="320"/>
        <end position="457"/>
    </location>
</feature>
<evidence type="ECO:0000313" key="5">
    <source>
        <dbReference type="Proteomes" id="UP000282674"/>
    </source>
</evidence>
<evidence type="ECO:0000259" key="3">
    <source>
        <dbReference type="SMART" id="SM00458"/>
    </source>
</evidence>
<organism evidence="4 5">
    <name type="scientific">Actinomadura harenae</name>
    <dbReference type="NCBI Taxonomy" id="2483351"/>
    <lineage>
        <taxon>Bacteria</taxon>
        <taxon>Bacillati</taxon>
        <taxon>Actinomycetota</taxon>
        <taxon>Actinomycetes</taxon>
        <taxon>Streptosporangiales</taxon>
        <taxon>Thermomonosporaceae</taxon>
        <taxon>Actinomadura</taxon>
    </lineage>
</organism>
<feature type="region of interest" description="Disordered" evidence="1">
    <location>
        <begin position="272"/>
        <end position="294"/>
    </location>
</feature>
<dbReference type="Gene3D" id="2.80.10.50">
    <property type="match status" value="2"/>
</dbReference>
<name>A0A3M2MCK5_9ACTN</name>
<evidence type="ECO:0000256" key="1">
    <source>
        <dbReference type="SAM" id="MobiDB-lite"/>
    </source>
</evidence>
<dbReference type="SMART" id="SM00458">
    <property type="entry name" value="RICIN"/>
    <property type="match status" value="1"/>
</dbReference>
<sequence length="458" mass="48711">MALLAGAALVATAGAATTASASTPASPTPPDGGHVSGHQVAALRGAALNRTVPKGVTQRFMNHRKGVGFMKPSPRTLSPAVSGWDGAQHLTWGVTMKGTGVAGGVTTQSVNPNGRLQNPSDPDTVYAPTFLPNAKQGCIEVTTWYNAGSAQIGAWNWCDPKGQYGFQAGVPIDQNFLGTYTNGDSSYRVWQQQTDASPNTWTAYLYNYKTKAWDSLFTSSGTSGLTNYPAGFGWNMWEVYTNYNASTGQGWYCNDFTPQRWTSRDLSLLPPGGSWTKADASSTNTDTPRTDNGLCNDGRAFRTTDGPAAWEVVPTSGTFPTQRVKLHSATGYNADVDGALTANGTKVKAEVDNGNDAQRWNLVGQADGSYEVQSAIATGSALDANTNTASTVDGTSYYTQLWSFGGGTNQKWRFNAQPDGTYTITAYDGGCLTTNGQGSVLGYWKCTGATNQKWQITQ</sequence>
<evidence type="ECO:0000256" key="2">
    <source>
        <dbReference type="SAM" id="SignalP"/>
    </source>
</evidence>
<protein>
    <recommendedName>
        <fullName evidence="3">Ricin B lectin domain-containing protein</fullName>
    </recommendedName>
</protein>
<dbReference type="Proteomes" id="UP000282674">
    <property type="component" value="Unassembled WGS sequence"/>
</dbReference>
<keyword evidence="5" id="KW-1185">Reference proteome</keyword>
<proteinExistence type="predicted"/>
<dbReference type="PROSITE" id="PS50231">
    <property type="entry name" value="RICIN_B_LECTIN"/>
    <property type="match status" value="1"/>
</dbReference>
<dbReference type="Pfam" id="PF00652">
    <property type="entry name" value="Ricin_B_lectin"/>
    <property type="match status" value="1"/>
</dbReference>
<evidence type="ECO:0000313" key="4">
    <source>
        <dbReference type="EMBL" id="RMI44928.1"/>
    </source>
</evidence>
<comment type="caution">
    <text evidence="4">The sequence shown here is derived from an EMBL/GenBank/DDBJ whole genome shotgun (WGS) entry which is preliminary data.</text>
</comment>
<gene>
    <name evidence="4" type="ORF">EBO15_11695</name>
</gene>
<accession>A0A3M2MCK5</accession>
<dbReference type="InterPro" id="IPR000772">
    <property type="entry name" value="Ricin_B_lectin"/>
</dbReference>
<dbReference type="EMBL" id="RFFG01000016">
    <property type="protein sequence ID" value="RMI44928.1"/>
    <property type="molecule type" value="Genomic_DNA"/>
</dbReference>
<dbReference type="CDD" id="cd00161">
    <property type="entry name" value="beta-trefoil_Ricin-like"/>
    <property type="match status" value="1"/>
</dbReference>
<dbReference type="InterPro" id="IPR035992">
    <property type="entry name" value="Ricin_B-like_lectins"/>
</dbReference>
<feature type="signal peptide" evidence="2">
    <location>
        <begin position="1"/>
        <end position="21"/>
    </location>
</feature>
<feature type="chain" id="PRO_5018197721" description="Ricin B lectin domain-containing protein" evidence="2">
    <location>
        <begin position="22"/>
        <end position="458"/>
    </location>
</feature>
<dbReference type="SUPFAM" id="SSF50370">
    <property type="entry name" value="Ricin B-like lectins"/>
    <property type="match status" value="1"/>
</dbReference>